<keyword evidence="4" id="KW-0966">Cell projection</keyword>
<dbReference type="Pfam" id="PF00400">
    <property type="entry name" value="WD40"/>
    <property type="match status" value="2"/>
</dbReference>
<evidence type="ECO:0000313" key="5">
    <source>
        <dbReference type="Proteomes" id="UP001642464"/>
    </source>
</evidence>
<evidence type="ECO:0000313" key="4">
    <source>
        <dbReference type="EMBL" id="CAK9006667.1"/>
    </source>
</evidence>
<keyword evidence="2" id="KW-0677">Repeat</keyword>
<dbReference type="SMART" id="SM00320">
    <property type="entry name" value="WD40"/>
    <property type="match status" value="2"/>
</dbReference>
<comment type="caution">
    <text evidence="4">The sequence shown here is derived from an EMBL/GenBank/DDBJ whole genome shotgun (WGS) entry which is preliminary data.</text>
</comment>
<dbReference type="InterPro" id="IPR001680">
    <property type="entry name" value="WD40_rpt"/>
</dbReference>
<dbReference type="PANTHER" id="PTHR13720">
    <property type="entry name" value="WD-40 REPEAT PROTEIN"/>
    <property type="match status" value="1"/>
</dbReference>
<keyword evidence="4" id="KW-0969">Cilium</keyword>
<evidence type="ECO:0000256" key="2">
    <source>
        <dbReference type="ARBA" id="ARBA00022737"/>
    </source>
</evidence>
<name>A0ABP0IX21_9DINO</name>
<keyword evidence="1" id="KW-0853">WD repeat</keyword>
<feature type="region of interest" description="Disordered" evidence="3">
    <location>
        <begin position="1"/>
        <end position="32"/>
    </location>
</feature>
<proteinExistence type="predicted"/>
<evidence type="ECO:0000256" key="3">
    <source>
        <dbReference type="SAM" id="MobiDB-lite"/>
    </source>
</evidence>
<keyword evidence="5" id="KW-1185">Reference proteome</keyword>
<gene>
    <name evidence="4" type="ORF">SCF082_LOCUS9125</name>
</gene>
<dbReference type="InterPro" id="IPR015943">
    <property type="entry name" value="WD40/YVTN_repeat-like_dom_sf"/>
</dbReference>
<sequence>MEGPTSPPDVPTDSVESTHRAPLPPCSGDESSSARFKRICHIHPNGKDYLKAVGGVGDPNGVTQGSRVAQVGGSTKYLGSESRPLPHGFRGLASMNHGVVIIGDLKDPHAQVFCQGHDDFVTCLAVSHNGQMFATGQQGDNADVILWSFEGKTQLSCFQEQDHGIDALAFSHDDRFLISCGDIVDQRVFVYDTNSCLIVAWAALTPKPTLCVLGGGMVRDIKRAGA</sequence>
<keyword evidence="4" id="KW-0282">Flagellum</keyword>
<dbReference type="EMBL" id="CAXAMM010005269">
    <property type="protein sequence ID" value="CAK9006667.1"/>
    <property type="molecule type" value="Genomic_DNA"/>
</dbReference>
<dbReference type="Gene3D" id="2.130.10.10">
    <property type="entry name" value="YVTN repeat-like/Quinoprotein amine dehydrogenase"/>
    <property type="match status" value="1"/>
</dbReference>
<dbReference type="InterPro" id="IPR050630">
    <property type="entry name" value="WD_repeat_EMAP"/>
</dbReference>
<dbReference type="Proteomes" id="UP001642464">
    <property type="component" value="Unassembled WGS sequence"/>
</dbReference>
<protein>
    <submittedName>
        <fullName evidence="4">Cilia- and flagella-associated protein 52</fullName>
    </submittedName>
</protein>
<dbReference type="PANTHER" id="PTHR13720:SF39">
    <property type="entry name" value="F-BOX DOMAIN-CONTAINING PROTEIN"/>
    <property type="match status" value="1"/>
</dbReference>
<reference evidence="4 5" key="1">
    <citation type="submission" date="2024-02" db="EMBL/GenBank/DDBJ databases">
        <authorList>
            <person name="Chen Y."/>
            <person name="Shah S."/>
            <person name="Dougan E. K."/>
            <person name="Thang M."/>
            <person name="Chan C."/>
        </authorList>
    </citation>
    <scope>NUCLEOTIDE SEQUENCE [LARGE SCALE GENOMIC DNA]</scope>
</reference>
<feature type="compositionally biased region" description="Pro residues" evidence="3">
    <location>
        <begin position="1"/>
        <end position="10"/>
    </location>
</feature>
<dbReference type="SUPFAM" id="SSF50978">
    <property type="entry name" value="WD40 repeat-like"/>
    <property type="match status" value="1"/>
</dbReference>
<dbReference type="InterPro" id="IPR036322">
    <property type="entry name" value="WD40_repeat_dom_sf"/>
</dbReference>
<evidence type="ECO:0000256" key="1">
    <source>
        <dbReference type="ARBA" id="ARBA00022574"/>
    </source>
</evidence>
<accession>A0ABP0IX21</accession>
<organism evidence="4 5">
    <name type="scientific">Durusdinium trenchii</name>
    <dbReference type="NCBI Taxonomy" id="1381693"/>
    <lineage>
        <taxon>Eukaryota</taxon>
        <taxon>Sar</taxon>
        <taxon>Alveolata</taxon>
        <taxon>Dinophyceae</taxon>
        <taxon>Suessiales</taxon>
        <taxon>Symbiodiniaceae</taxon>
        <taxon>Durusdinium</taxon>
    </lineage>
</organism>